<accession>A0A0D9VDC1</accession>
<evidence type="ECO:0000256" key="2">
    <source>
        <dbReference type="ARBA" id="ARBA00008834"/>
    </source>
</evidence>
<dbReference type="HOGENOM" id="CLU_016031_2_2_1"/>
<dbReference type="InterPro" id="IPR011050">
    <property type="entry name" value="Pectin_lyase_fold/virulence"/>
</dbReference>
<comment type="catalytic activity">
    <reaction evidence="10">
        <text>[(1-&gt;4)-alpha-D-galacturonosyl](n) + H2O = alpha-D-galacturonate + [(1-&gt;4)-alpha-D-galacturonosyl](n-1)</text>
        <dbReference type="Rhea" id="RHEA:14117"/>
        <dbReference type="Rhea" id="RHEA-COMP:14570"/>
        <dbReference type="Rhea" id="RHEA-COMP:14572"/>
        <dbReference type="ChEBI" id="CHEBI:15377"/>
        <dbReference type="ChEBI" id="CHEBI:58658"/>
        <dbReference type="ChEBI" id="CHEBI:140523"/>
        <dbReference type="EC" id="3.2.1.67"/>
    </reaction>
</comment>
<feature type="active site" evidence="14">
    <location>
        <position position="261"/>
    </location>
</feature>
<dbReference type="GO" id="GO:0047911">
    <property type="term" value="F:galacturan 1,4-alpha-galacturonidase activity"/>
    <property type="evidence" value="ECO:0007669"/>
    <property type="project" value="UniProtKB-EC"/>
</dbReference>
<keyword evidence="3" id="KW-0134">Cell wall</keyword>
<evidence type="ECO:0000256" key="15">
    <source>
        <dbReference type="RuleBase" id="RU361169"/>
    </source>
</evidence>
<dbReference type="InterPro" id="IPR012334">
    <property type="entry name" value="Pectin_lyas_fold"/>
</dbReference>
<evidence type="ECO:0000256" key="4">
    <source>
        <dbReference type="ARBA" id="ARBA00022525"/>
    </source>
</evidence>
<evidence type="ECO:0000256" key="17">
    <source>
        <dbReference type="SAM" id="SignalP"/>
    </source>
</evidence>
<dbReference type="InterPro" id="IPR000743">
    <property type="entry name" value="Glyco_hydro_28"/>
</dbReference>
<dbReference type="PROSITE" id="PS00502">
    <property type="entry name" value="POLYGALACTURONASE"/>
    <property type="match status" value="1"/>
</dbReference>
<comment type="subcellular location">
    <subcellularLocation>
        <location evidence="1">Secreted</location>
        <location evidence="1">Cell wall</location>
    </subcellularLocation>
</comment>
<dbReference type="AlphaFoldDB" id="A0A0D9VDC1"/>
<evidence type="ECO:0000256" key="3">
    <source>
        <dbReference type="ARBA" id="ARBA00022512"/>
    </source>
</evidence>
<dbReference type="Proteomes" id="UP000032180">
    <property type="component" value="Chromosome 2"/>
</dbReference>
<keyword evidence="17" id="KW-0732">Signal</keyword>
<sequence length="415" mass="43901">MIPANSPALAAVITAAALMSSVATANPSPAAAKPATSSATPSTPEGSLDIVQLGAKGDGKTDSTKYILQAWKNACKATGTQKIVIPAGNFLTGAILLEGPCTSDIIIRLDGNLLGTGDLNAYKTNWIEIMRVNNFAINGHGTIDGQGPLVWNHNQCHKSYNCKILPNSLVLDFVTNAQIRGITLKNSKFFHLNMFQCKNIHIERLTITAPGDSPNTDGIHVGDSTNITIRSTSIQTGDDCISIGPGTKTVRISDVKCGPGHGISVGSLGRYKDEKDVEDLVVSNCTLKGTTNGLRIKSYEDSKSQLRATKFVYDDVKMENVSYPIIIDQKYCPNNICSKSGTSKVAVTDIVFKNIVGTSATPAAVTLNCANNLPCQGVQLHNVDVKFAGKGNTTIAVCNNVHGKSSNVAKPLACL</sequence>
<evidence type="ECO:0000256" key="5">
    <source>
        <dbReference type="ARBA" id="ARBA00022801"/>
    </source>
</evidence>
<evidence type="ECO:0000313" key="18">
    <source>
        <dbReference type="EnsemblPlants" id="LPERR02G06380.1"/>
    </source>
</evidence>
<evidence type="ECO:0000256" key="16">
    <source>
        <dbReference type="SAM" id="MobiDB-lite"/>
    </source>
</evidence>
<dbReference type="SMART" id="SM00710">
    <property type="entry name" value="PbH1"/>
    <property type="match status" value="4"/>
</dbReference>
<reference evidence="18" key="3">
    <citation type="submission" date="2015-04" db="UniProtKB">
        <authorList>
            <consortium name="EnsemblPlants"/>
        </authorList>
    </citation>
    <scope>IDENTIFICATION</scope>
</reference>
<dbReference type="Gramene" id="LPERR02G06380.1">
    <property type="protein sequence ID" value="LPERR02G06380.1"/>
    <property type="gene ID" value="LPERR02G06380"/>
</dbReference>
<evidence type="ECO:0000313" key="19">
    <source>
        <dbReference type="Proteomes" id="UP000032180"/>
    </source>
</evidence>
<evidence type="ECO:0000256" key="6">
    <source>
        <dbReference type="ARBA" id="ARBA00023295"/>
    </source>
</evidence>
<dbReference type="Gene3D" id="2.160.20.10">
    <property type="entry name" value="Single-stranded right-handed beta-helix, Pectin lyase-like"/>
    <property type="match status" value="1"/>
</dbReference>
<evidence type="ECO:0000256" key="14">
    <source>
        <dbReference type="PROSITE-ProRule" id="PRU10052"/>
    </source>
</evidence>
<name>A0A0D9VDC1_9ORYZ</name>
<evidence type="ECO:0000256" key="9">
    <source>
        <dbReference type="ARBA" id="ARBA00043142"/>
    </source>
</evidence>
<reference evidence="18 19" key="1">
    <citation type="submission" date="2012-08" db="EMBL/GenBank/DDBJ databases">
        <title>Oryza genome evolution.</title>
        <authorList>
            <person name="Wing R.A."/>
        </authorList>
    </citation>
    <scope>NUCLEOTIDE SEQUENCE</scope>
</reference>
<dbReference type="EnsemblPlants" id="LPERR02G06380.1">
    <property type="protein sequence ID" value="LPERR02G06380.1"/>
    <property type="gene ID" value="LPERR02G06380"/>
</dbReference>
<dbReference type="Pfam" id="PF00295">
    <property type="entry name" value="Glyco_hydro_28"/>
    <property type="match status" value="1"/>
</dbReference>
<dbReference type="PANTHER" id="PTHR31375">
    <property type="match status" value="1"/>
</dbReference>
<evidence type="ECO:0000256" key="8">
    <source>
        <dbReference type="ARBA" id="ARBA00038933"/>
    </source>
</evidence>
<evidence type="ECO:0000256" key="13">
    <source>
        <dbReference type="ARBA" id="ARBA00083621"/>
    </source>
</evidence>
<evidence type="ECO:0000256" key="12">
    <source>
        <dbReference type="ARBA" id="ARBA00068298"/>
    </source>
</evidence>
<dbReference type="FunFam" id="2.160.20.10:FF:000004">
    <property type="entry name" value="Pectin lyase-like superfamily protein"/>
    <property type="match status" value="1"/>
</dbReference>
<reference evidence="19" key="2">
    <citation type="submission" date="2013-12" db="EMBL/GenBank/DDBJ databases">
        <authorList>
            <person name="Yu Y."/>
            <person name="Lee S."/>
            <person name="de Baynast K."/>
            <person name="Wissotski M."/>
            <person name="Liu L."/>
            <person name="Talag J."/>
            <person name="Goicoechea J."/>
            <person name="Angelova A."/>
            <person name="Jetty R."/>
            <person name="Kudrna D."/>
            <person name="Golser W."/>
            <person name="Rivera L."/>
            <person name="Zhang J."/>
            <person name="Wing R."/>
        </authorList>
    </citation>
    <scope>NUCLEOTIDE SEQUENCE</scope>
</reference>
<feature type="compositionally biased region" description="Low complexity" evidence="16">
    <location>
        <begin position="29"/>
        <end position="44"/>
    </location>
</feature>
<proteinExistence type="inferred from homology"/>
<feature type="region of interest" description="Disordered" evidence="16">
    <location>
        <begin position="29"/>
        <end position="49"/>
    </location>
</feature>
<keyword evidence="19" id="KW-1185">Reference proteome</keyword>
<evidence type="ECO:0000256" key="11">
    <source>
        <dbReference type="ARBA" id="ARBA00057651"/>
    </source>
</evidence>
<comment type="similarity">
    <text evidence="2 15">Belongs to the glycosyl hydrolase 28 family.</text>
</comment>
<dbReference type="GO" id="GO:0005975">
    <property type="term" value="P:carbohydrate metabolic process"/>
    <property type="evidence" value="ECO:0007669"/>
    <property type="project" value="InterPro"/>
</dbReference>
<evidence type="ECO:0000256" key="1">
    <source>
        <dbReference type="ARBA" id="ARBA00004191"/>
    </source>
</evidence>
<dbReference type="STRING" id="77586.A0A0D9VDC1"/>
<feature type="signal peptide" evidence="17">
    <location>
        <begin position="1"/>
        <end position="25"/>
    </location>
</feature>
<dbReference type="GO" id="GO:0071555">
    <property type="term" value="P:cell wall organization"/>
    <property type="evidence" value="ECO:0007669"/>
    <property type="project" value="UniProtKB-KW"/>
</dbReference>
<evidence type="ECO:0000256" key="10">
    <source>
        <dbReference type="ARBA" id="ARBA00048766"/>
    </source>
</evidence>
<dbReference type="InterPro" id="IPR006626">
    <property type="entry name" value="PbH1"/>
</dbReference>
<dbReference type="eggNOG" id="ENOG502R5DF">
    <property type="taxonomic scope" value="Eukaryota"/>
</dbReference>
<protein>
    <recommendedName>
        <fullName evidence="12">Exopolygalacturonase</fullName>
        <ecNumber evidence="8">3.2.1.67</ecNumber>
    </recommendedName>
    <alternativeName>
        <fullName evidence="9">Galacturan 1,4-alpha-galacturonidase</fullName>
    </alternativeName>
    <alternativeName>
        <fullName evidence="13">Pectinase</fullName>
    </alternativeName>
</protein>
<keyword evidence="4" id="KW-0964">Secreted</keyword>
<feature type="chain" id="PRO_5002347705" description="Exopolygalacturonase" evidence="17">
    <location>
        <begin position="26"/>
        <end position="415"/>
    </location>
</feature>
<organism evidence="18 19">
    <name type="scientific">Leersia perrieri</name>
    <dbReference type="NCBI Taxonomy" id="77586"/>
    <lineage>
        <taxon>Eukaryota</taxon>
        <taxon>Viridiplantae</taxon>
        <taxon>Streptophyta</taxon>
        <taxon>Embryophyta</taxon>
        <taxon>Tracheophyta</taxon>
        <taxon>Spermatophyta</taxon>
        <taxon>Magnoliopsida</taxon>
        <taxon>Liliopsida</taxon>
        <taxon>Poales</taxon>
        <taxon>Poaceae</taxon>
        <taxon>BOP clade</taxon>
        <taxon>Oryzoideae</taxon>
        <taxon>Oryzeae</taxon>
        <taxon>Oryzinae</taxon>
        <taxon>Leersia</taxon>
    </lineage>
</organism>
<dbReference type="GO" id="GO:0004650">
    <property type="term" value="F:polygalacturonase activity"/>
    <property type="evidence" value="ECO:0007669"/>
    <property type="project" value="InterPro"/>
</dbReference>
<keyword evidence="6 15" id="KW-0326">Glycosidase</keyword>
<comment type="function">
    <text evidence="11">May function in depolymerizing pectin during pollen development, germination, and tube growth. Acts as an exo-polygalacturonase.</text>
</comment>
<keyword evidence="5 15" id="KW-0378">Hydrolase</keyword>
<dbReference type="EC" id="3.2.1.67" evidence="8"/>
<dbReference type="SUPFAM" id="SSF51126">
    <property type="entry name" value="Pectin lyase-like"/>
    <property type="match status" value="1"/>
</dbReference>
<evidence type="ECO:0000256" key="7">
    <source>
        <dbReference type="ARBA" id="ARBA00023316"/>
    </source>
</evidence>
<keyword evidence="7" id="KW-0961">Cell wall biogenesis/degradation</keyword>